<dbReference type="EMBL" id="JAVBVO010000001">
    <property type="protein sequence ID" value="MDZ5757367.1"/>
    <property type="molecule type" value="Genomic_DNA"/>
</dbReference>
<name>A0AAW9K1R4_CARML</name>
<feature type="domain" description="Pesticidal crystal protein Cry22Aa Ig-like" evidence="2">
    <location>
        <begin position="406"/>
        <end position="488"/>
    </location>
</feature>
<proteinExistence type="predicted"/>
<evidence type="ECO:0000313" key="3">
    <source>
        <dbReference type="EMBL" id="MDZ5757367.1"/>
    </source>
</evidence>
<dbReference type="Gene3D" id="2.60.40.10">
    <property type="entry name" value="Immunoglobulins"/>
    <property type="match status" value="1"/>
</dbReference>
<dbReference type="RefSeq" id="WP_322808337.1">
    <property type="nucleotide sequence ID" value="NZ_JAVBVO010000001.1"/>
</dbReference>
<dbReference type="InterPro" id="IPR032179">
    <property type="entry name" value="Cry22Aa_Ig-like"/>
</dbReference>
<sequence>MKKRMKFIGMSAAVLLALSPVVMPAIGATSTVVYADESYDGILKNAIQSNYTVEDWTAERILGLKTLVNSGATNQLYTGSITNNSFYTDILSSKIFNNQTLNQILGVAGASAKAQILVDGKSQVTEADLSKAQLTLTVKIFATNGKTAEAEVLLKTNAPELAVNDEMLSLTQAFGADYVDFELNPELLTVANNDSNGSWSVDTVVSVTPTKERLVRDGILDSEGRYIKAGEYTQTITASLISTTGTEVLRTIDVTISVLAPNAADLKFIAKTADAKEYANGSTVLQTAIENMDATVAATSPYKFEDNLILNSPVFFNFDTKVTNYGELDEVLKNRFIELFQVSNEISGTVATLPIQIDKLTVDSTSIDFSKAGIATVPFKYTTPNGQEMTLSLQLKMKNPGNPVFEFSQNQDITISIGNAFNLYDFKVYPNTNDLNNGNAAGNEGIGLLGGVTINGSVNTSKVGVYKITYTATNLNHLTTTLVRTINVIDPNEGNEKPEITNFKSVGYVDYITGYGIRVWGTPKGNGSSQFLPHATAWKIDQKATFKNGDIWYRVGKDQWVDGSYIKFSPVTNDPGMNELKGVGTINYVPGYSINVYKGAEASSANWTGKQLEHGTKWRVYGEKNGFYNLGGNQWVASNYVTFIKD</sequence>
<dbReference type="Proteomes" id="UP001290462">
    <property type="component" value="Unassembled WGS sequence"/>
</dbReference>
<dbReference type="InterPro" id="IPR013783">
    <property type="entry name" value="Ig-like_fold"/>
</dbReference>
<gene>
    <name evidence="3" type="ORF">RAK27_01690</name>
</gene>
<accession>A0AAW9K1R4</accession>
<feature type="chain" id="PRO_5043443533" evidence="1">
    <location>
        <begin position="25"/>
        <end position="646"/>
    </location>
</feature>
<keyword evidence="1" id="KW-0732">Signal</keyword>
<evidence type="ECO:0000259" key="2">
    <source>
        <dbReference type="Pfam" id="PF16403"/>
    </source>
</evidence>
<dbReference type="AlphaFoldDB" id="A0AAW9K1R4"/>
<dbReference type="Pfam" id="PF16403">
    <property type="entry name" value="Bact_surface_Ig-like"/>
    <property type="match status" value="1"/>
</dbReference>
<protein>
    <submittedName>
        <fullName evidence="3">DUF5011 domain-containing protein</fullName>
    </submittedName>
</protein>
<evidence type="ECO:0000313" key="4">
    <source>
        <dbReference type="Proteomes" id="UP001290462"/>
    </source>
</evidence>
<organism evidence="3 4">
    <name type="scientific">Carnobacterium maltaromaticum</name>
    <name type="common">Carnobacterium piscicola</name>
    <dbReference type="NCBI Taxonomy" id="2751"/>
    <lineage>
        <taxon>Bacteria</taxon>
        <taxon>Bacillati</taxon>
        <taxon>Bacillota</taxon>
        <taxon>Bacilli</taxon>
        <taxon>Lactobacillales</taxon>
        <taxon>Carnobacteriaceae</taxon>
        <taxon>Carnobacterium</taxon>
    </lineage>
</organism>
<feature type="signal peptide" evidence="1">
    <location>
        <begin position="1"/>
        <end position="24"/>
    </location>
</feature>
<reference evidence="3" key="1">
    <citation type="submission" date="2023-08" db="EMBL/GenBank/DDBJ databases">
        <title>Genomic characterization of piscicolin 126 produced by Carnobacterium maltaromaticum CM22 strain isolated from salmon (Salmo salar).</title>
        <authorList>
            <person name="Gonzalez-Gragera E."/>
            <person name="Garcia-Lopez J.D."/>
            <person name="Teso-Perez C."/>
            <person name="Gimenez-Hernandez I."/>
            <person name="Peralta-Sanchez J.M."/>
            <person name="Valdivia E."/>
            <person name="Montalban-Lopez M."/>
            <person name="Martin-Platero A.M."/>
            <person name="Banos A."/>
            <person name="Martinez-Bueno M."/>
        </authorList>
    </citation>
    <scope>NUCLEOTIDE SEQUENCE</scope>
    <source>
        <strain evidence="3">CM22</strain>
    </source>
</reference>
<evidence type="ECO:0000256" key="1">
    <source>
        <dbReference type="SAM" id="SignalP"/>
    </source>
</evidence>
<comment type="caution">
    <text evidence="3">The sequence shown here is derived from an EMBL/GenBank/DDBJ whole genome shotgun (WGS) entry which is preliminary data.</text>
</comment>